<dbReference type="OrthoDB" id="2322499at2759"/>
<gene>
    <name evidence="2" type="ORF">BDW02DRAFT_564099</name>
</gene>
<keyword evidence="3" id="KW-1185">Reference proteome</keyword>
<protein>
    <recommendedName>
        <fullName evidence="4">F-box domain-containing protein</fullName>
    </recommendedName>
</protein>
<feature type="compositionally biased region" description="Low complexity" evidence="1">
    <location>
        <begin position="408"/>
        <end position="420"/>
    </location>
</feature>
<name>A0A6A5KPH1_9PLEO</name>
<dbReference type="EMBL" id="ML975246">
    <property type="protein sequence ID" value="KAF1839118.1"/>
    <property type="molecule type" value="Genomic_DNA"/>
</dbReference>
<evidence type="ECO:0000256" key="1">
    <source>
        <dbReference type="SAM" id="MobiDB-lite"/>
    </source>
</evidence>
<sequence length="449" mass="50858">MVNAKYVAFTVNKQTPFLQTPDQAYSTIINCRQPGGKRLTFKHDVPSHNVPLSKVEGGLKRKRGEEGNMGTEQAPSLSTFFGNHATTPPAAAVVRPLLSQQWQQRKPTRLRRGKILSKGVDLDCWFIILSFSDPAQLLEMRSKIASCYRFLRDNPMLWKHSRDYYYGSEMPDPPSSLTEFQFAHLRHGHGCMTCGAPNTRKTYWAFLRRLCKACLISQAVKEFEAMDLMKGSNGEDISFIRGGLTTGILDSWGNFVGVGPANTHALRTIYLRSDVQKLTAEYNRESQQRALGSEETANWFPTWHAAKVKEMEERQLFAKKMEQWEEMQRSSKTSDYNAKKARRKTFFREKASQLIPPINTKTVEACPSYKRAIVIPKEPNNTSWDLLRPKLIKEAAELAAKQLDESRPPTASPSGTSTPTDSIEGQRLQRRTYLDLILGLPLSDSFLSS</sequence>
<evidence type="ECO:0000313" key="2">
    <source>
        <dbReference type="EMBL" id="KAF1839118.1"/>
    </source>
</evidence>
<evidence type="ECO:0008006" key="4">
    <source>
        <dbReference type="Google" id="ProtNLM"/>
    </source>
</evidence>
<evidence type="ECO:0000313" key="3">
    <source>
        <dbReference type="Proteomes" id="UP000800040"/>
    </source>
</evidence>
<feature type="region of interest" description="Disordered" evidence="1">
    <location>
        <begin position="401"/>
        <end position="427"/>
    </location>
</feature>
<reference evidence="2" key="1">
    <citation type="submission" date="2020-01" db="EMBL/GenBank/DDBJ databases">
        <authorList>
            <consortium name="DOE Joint Genome Institute"/>
            <person name="Haridas S."/>
            <person name="Albert R."/>
            <person name="Binder M."/>
            <person name="Bloem J."/>
            <person name="Labutti K."/>
            <person name="Salamov A."/>
            <person name="Andreopoulos B."/>
            <person name="Baker S.E."/>
            <person name="Barry K."/>
            <person name="Bills G."/>
            <person name="Bluhm B.H."/>
            <person name="Cannon C."/>
            <person name="Castanera R."/>
            <person name="Culley D.E."/>
            <person name="Daum C."/>
            <person name="Ezra D."/>
            <person name="Gonzalez J.B."/>
            <person name="Henrissat B."/>
            <person name="Kuo A."/>
            <person name="Liang C."/>
            <person name="Lipzen A."/>
            <person name="Lutzoni F."/>
            <person name="Magnuson J."/>
            <person name="Mondo S."/>
            <person name="Nolan M."/>
            <person name="Ohm R."/>
            <person name="Pangilinan J."/>
            <person name="Park H.-J."/>
            <person name="Ramirez L."/>
            <person name="Alfaro M."/>
            <person name="Sun H."/>
            <person name="Tritt A."/>
            <person name="Yoshinaga Y."/>
            <person name="Zwiers L.-H."/>
            <person name="Turgeon B.G."/>
            <person name="Goodwin S.B."/>
            <person name="Spatafora J.W."/>
            <person name="Crous P.W."/>
            <person name="Grigoriev I.V."/>
        </authorList>
    </citation>
    <scope>NUCLEOTIDE SEQUENCE</scope>
    <source>
        <strain evidence="2">P77</strain>
    </source>
</reference>
<proteinExistence type="predicted"/>
<dbReference type="Proteomes" id="UP000800040">
    <property type="component" value="Unassembled WGS sequence"/>
</dbReference>
<organism evidence="2 3">
    <name type="scientific">Decorospora gaudefroyi</name>
    <dbReference type="NCBI Taxonomy" id="184978"/>
    <lineage>
        <taxon>Eukaryota</taxon>
        <taxon>Fungi</taxon>
        <taxon>Dikarya</taxon>
        <taxon>Ascomycota</taxon>
        <taxon>Pezizomycotina</taxon>
        <taxon>Dothideomycetes</taxon>
        <taxon>Pleosporomycetidae</taxon>
        <taxon>Pleosporales</taxon>
        <taxon>Pleosporineae</taxon>
        <taxon>Pleosporaceae</taxon>
        <taxon>Decorospora</taxon>
    </lineage>
</organism>
<dbReference type="AlphaFoldDB" id="A0A6A5KPH1"/>
<accession>A0A6A5KPH1</accession>